<evidence type="ECO:0000256" key="4">
    <source>
        <dbReference type="ARBA" id="ARBA00022840"/>
    </source>
</evidence>
<dbReference type="Proteomes" id="UP000320781">
    <property type="component" value="Unassembled WGS sequence"/>
</dbReference>
<evidence type="ECO:0000256" key="2">
    <source>
        <dbReference type="ARBA" id="ARBA00022448"/>
    </source>
</evidence>
<dbReference type="SMART" id="SM00382">
    <property type="entry name" value="AAA"/>
    <property type="match status" value="1"/>
</dbReference>
<accession>A0A523QJW2</accession>
<dbReference type="GO" id="GO:0015658">
    <property type="term" value="F:branched-chain amino acid transmembrane transporter activity"/>
    <property type="evidence" value="ECO:0007669"/>
    <property type="project" value="TreeGrafter"/>
</dbReference>
<gene>
    <name evidence="7" type="ORF">E3J95_03280</name>
</gene>
<dbReference type="Gene3D" id="3.40.50.300">
    <property type="entry name" value="P-loop containing nucleotide triphosphate hydrolases"/>
    <property type="match status" value="1"/>
</dbReference>
<feature type="domain" description="ABC transporter" evidence="6">
    <location>
        <begin position="1"/>
        <end position="235"/>
    </location>
</feature>
<dbReference type="Pfam" id="PF00005">
    <property type="entry name" value="ABC_tran"/>
    <property type="match status" value="1"/>
</dbReference>
<evidence type="ECO:0000313" key="7">
    <source>
        <dbReference type="EMBL" id="TES85917.1"/>
    </source>
</evidence>
<reference evidence="7 8" key="1">
    <citation type="submission" date="2019-03" db="EMBL/GenBank/DDBJ databases">
        <title>Metabolic potential of uncultured bacteria and archaea associated with petroleum seepage in deep-sea sediments.</title>
        <authorList>
            <person name="Dong X."/>
            <person name="Hubert C."/>
        </authorList>
    </citation>
    <scope>NUCLEOTIDE SEQUENCE [LARGE SCALE GENOMIC DNA]</scope>
    <source>
        <strain evidence="7">E44_bin92</strain>
    </source>
</reference>
<dbReference type="PANTHER" id="PTHR43820">
    <property type="entry name" value="HIGH-AFFINITY BRANCHED-CHAIN AMINO ACID TRANSPORT ATP-BINDING PROTEIN LIVF"/>
    <property type="match status" value="1"/>
</dbReference>
<protein>
    <submittedName>
        <fullName evidence="7">ABC transporter ATP-binding protein</fullName>
    </submittedName>
</protein>
<evidence type="ECO:0000259" key="6">
    <source>
        <dbReference type="PROSITE" id="PS50893"/>
    </source>
</evidence>
<keyword evidence="2" id="KW-0813">Transport</keyword>
<dbReference type="InterPro" id="IPR027417">
    <property type="entry name" value="P-loop_NTPase"/>
</dbReference>
<comment type="similarity">
    <text evidence="1">Belongs to the ABC transporter superfamily.</text>
</comment>
<dbReference type="PROSITE" id="PS00211">
    <property type="entry name" value="ABC_TRANSPORTER_1"/>
    <property type="match status" value="1"/>
</dbReference>
<dbReference type="CDD" id="cd03224">
    <property type="entry name" value="ABC_TM1139_LivF_branched"/>
    <property type="match status" value="1"/>
</dbReference>
<evidence type="ECO:0000256" key="1">
    <source>
        <dbReference type="ARBA" id="ARBA00005417"/>
    </source>
</evidence>
<name>A0A523QJW2_UNCAE</name>
<keyword evidence="5" id="KW-0029">Amino-acid transport</keyword>
<keyword evidence="3" id="KW-0547">Nucleotide-binding</keyword>
<dbReference type="GO" id="GO:0015807">
    <property type="term" value="P:L-amino acid transport"/>
    <property type="evidence" value="ECO:0007669"/>
    <property type="project" value="TreeGrafter"/>
</dbReference>
<keyword evidence="4 7" id="KW-0067">ATP-binding</keyword>
<dbReference type="PROSITE" id="PS50893">
    <property type="entry name" value="ABC_TRANSPORTER_2"/>
    <property type="match status" value="1"/>
</dbReference>
<dbReference type="GO" id="GO:0016887">
    <property type="term" value="F:ATP hydrolysis activity"/>
    <property type="evidence" value="ECO:0007669"/>
    <property type="project" value="InterPro"/>
</dbReference>
<dbReference type="SUPFAM" id="SSF52540">
    <property type="entry name" value="P-loop containing nucleoside triphosphate hydrolases"/>
    <property type="match status" value="1"/>
</dbReference>
<dbReference type="InterPro" id="IPR003593">
    <property type="entry name" value="AAA+_ATPase"/>
</dbReference>
<proteinExistence type="inferred from homology"/>
<evidence type="ECO:0000313" key="8">
    <source>
        <dbReference type="Proteomes" id="UP000320781"/>
    </source>
</evidence>
<dbReference type="InterPro" id="IPR017871">
    <property type="entry name" value="ABC_transporter-like_CS"/>
</dbReference>
<comment type="caution">
    <text evidence="7">The sequence shown here is derived from an EMBL/GenBank/DDBJ whole genome shotgun (WGS) entry which is preliminary data.</text>
</comment>
<evidence type="ECO:0000256" key="3">
    <source>
        <dbReference type="ARBA" id="ARBA00022741"/>
    </source>
</evidence>
<dbReference type="EMBL" id="SOKU01000153">
    <property type="protein sequence ID" value="TES85917.1"/>
    <property type="molecule type" value="Genomic_DNA"/>
</dbReference>
<dbReference type="InterPro" id="IPR003439">
    <property type="entry name" value="ABC_transporter-like_ATP-bd"/>
</dbReference>
<sequence length="235" mass="25860">MRLMEVNNVFSGYGTTEILHNVSIHVDESEVVTIIGPNGAGKSTLLKTIMGYLTPFDGKILFQEKEVTRLRVDEKVKKGINYVPQLDNVFPPLTVQENLEMGGYLQTKEEMRTRTGMMYGLFPVLQKTKNQKAGTLSGGERKMLAIASALMLKPKLLLLDEPSAGLSPAASSWIFDEIKEIHAAGTAIIIVEQDAYQSLAISNRGYVLAMGQNEFEGSADKILGDERILKTYMGG</sequence>
<evidence type="ECO:0000256" key="5">
    <source>
        <dbReference type="ARBA" id="ARBA00022970"/>
    </source>
</evidence>
<dbReference type="GO" id="GO:0005524">
    <property type="term" value="F:ATP binding"/>
    <property type="evidence" value="ECO:0007669"/>
    <property type="project" value="UniProtKB-KW"/>
</dbReference>
<dbReference type="AlphaFoldDB" id="A0A523QJW2"/>
<dbReference type="PANTHER" id="PTHR43820:SF4">
    <property type="entry name" value="HIGH-AFFINITY BRANCHED-CHAIN AMINO ACID TRANSPORT ATP-BINDING PROTEIN LIVF"/>
    <property type="match status" value="1"/>
</dbReference>
<dbReference type="InterPro" id="IPR052156">
    <property type="entry name" value="BCAA_Transport_ATP-bd_LivF"/>
</dbReference>
<organism evidence="7 8">
    <name type="scientific">Aerophobetes bacterium</name>
    <dbReference type="NCBI Taxonomy" id="2030807"/>
    <lineage>
        <taxon>Bacteria</taxon>
        <taxon>Candidatus Aerophobota</taxon>
    </lineage>
</organism>